<dbReference type="AlphaFoldDB" id="A0A9D2S1P3"/>
<feature type="domain" description="Methyltransferase" evidence="2">
    <location>
        <begin position="40"/>
        <end position="136"/>
    </location>
</feature>
<keyword evidence="1" id="KW-0808">Transferase</keyword>
<dbReference type="Gene3D" id="2.20.25.110">
    <property type="entry name" value="S-adenosyl-L-methionine-dependent methyltransferases"/>
    <property type="match status" value="1"/>
</dbReference>
<dbReference type="PANTHER" id="PTHR43861">
    <property type="entry name" value="TRANS-ACONITATE 2-METHYLTRANSFERASE-RELATED"/>
    <property type="match status" value="1"/>
</dbReference>
<sequence>MAYESLADVYDAFNEDANYEALYEKIQSVLHRAGISKGIIADLGCGTGDMTLMLAQSGYDMIGIDASEEMLCILREKAAELEVEGLLLLQQDLRQLDLYGTIHAAISTFDTFNHIGPYEEFEKALVRSALFIEPGGIFLFDLNTPYKQEHILANHTYEMEAQDVLCLWKNRYDEKTRATHISVEIQDKETGERETDAFVEYAYDLPQVRRACEEAGLNILEICDGETFGELTPTSQRYCITAVKRSDKNCNAIYQSKENEAWED</sequence>
<proteinExistence type="predicted"/>
<reference evidence="3" key="1">
    <citation type="journal article" date="2021" name="PeerJ">
        <title>Extensive microbial diversity within the chicken gut microbiome revealed by metagenomics and culture.</title>
        <authorList>
            <person name="Gilroy R."/>
            <person name="Ravi A."/>
            <person name="Getino M."/>
            <person name="Pursley I."/>
            <person name="Horton D.L."/>
            <person name="Alikhan N.F."/>
            <person name="Baker D."/>
            <person name="Gharbi K."/>
            <person name="Hall N."/>
            <person name="Watson M."/>
            <person name="Adriaenssens E.M."/>
            <person name="Foster-Nyarko E."/>
            <person name="Jarju S."/>
            <person name="Secka A."/>
            <person name="Antonio M."/>
            <person name="Oren A."/>
            <person name="Chaudhuri R.R."/>
            <person name="La Ragione R."/>
            <person name="Hildebrand F."/>
            <person name="Pallen M.J."/>
        </authorList>
    </citation>
    <scope>NUCLEOTIDE SEQUENCE</scope>
    <source>
        <strain evidence="3">ChiBcec8-14828</strain>
    </source>
</reference>
<dbReference type="Pfam" id="PF13649">
    <property type="entry name" value="Methyltransf_25"/>
    <property type="match status" value="1"/>
</dbReference>
<organism evidence="3 4">
    <name type="scientific">Candidatus Ruthenibacterium avium</name>
    <dbReference type="NCBI Taxonomy" id="2838751"/>
    <lineage>
        <taxon>Bacteria</taxon>
        <taxon>Bacillati</taxon>
        <taxon>Bacillota</taxon>
        <taxon>Clostridia</taxon>
        <taxon>Eubacteriales</taxon>
        <taxon>Oscillospiraceae</taxon>
        <taxon>Ruthenibacterium</taxon>
    </lineage>
</organism>
<evidence type="ECO:0000256" key="1">
    <source>
        <dbReference type="ARBA" id="ARBA00022679"/>
    </source>
</evidence>
<name>A0A9D2S1P3_9FIRM</name>
<dbReference type="Proteomes" id="UP000824209">
    <property type="component" value="Unassembled WGS sequence"/>
</dbReference>
<accession>A0A9D2S1P3</accession>
<evidence type="ECO:0000259" key="2">
    <source>
        <dbReference type="Pfam" id="PF13649"/>
    </source>
</evidence>
<gene>
    <name evidence="3" type="ORF">H9943_03405</name>
</gene>
<protein>
    <submittedName>
        <fullName evidence="3">Class I SAM-dependent methyltransferase</fullName>
    </submittedName>
</protein>
<reference evidence="3" key="2">
    <citation type="submission" date="2021-04" db="EMBL/GenBank/DDBJ databases">
        <authorList>
            <person name="Gilroy R."/>
        </authorList>
    </citation>
    <scope>NUCLEOTIDE SEQUENCE</scope>
    <source>
        <strain evidence="3">ChiBcec8-14828</strain>
    </source>
</reference>
<dbReference type="GO" id="GO:0008168">
    <property type="term" value="F:methyltransferase activity"/>
    <property type="evidence" value="ECO:0007669"/>
    <property type="project" value="UniProtKB-KW"/>
</dbReference>
<evidence type="ECO:0000313" key="4">
    <source>
        <dbReference type="Proteomes" id="UP000824209"/>
    </source>
</evidence>
<evidence type="ECO:0000313" key="3">
    <source>
        <dbReference type="EMBL" id="HJB39425.1"/>
    </source>
</evidence>
<dbReference type="InterPro" id="IPR029063">
    <property type="entry name" value="SAM-dependent_MTases_sf"/>
</dbReference>
<dbReference type="CDD" id="cd02440">
    <property type="entry name" value="AdoMet_MTases"/>
    <property type="match status" value="1"/>
</dbReference>
<dbReference type="Gene3D" id="3.40.50.150">
    <property type="entry name" value="Vaccinia Virus protein VP39"/>
    <property type="match status" value="1"/>
</dbReference>
<dbReference type="InterPro" id="IPR041698">
    <property type="entry name" value="Methyltransf_25"/>
</dbReference>
<dbReference type="EMBL" id="DWYA01000035">
    <property type="protein sequence ID" value="HJB39425.1"/>
    <property type="molecule type" value="Genomic_DNA"/>
</dbReference>
<keyword evidence="3" id="KW-0489">Methyltransferase</keyword>
<comment type="caution">
    <text evidence="3">The sequence shown here is derived from an EMBL/GenBank/DDBJ whole genome shotgun (WGS) entry which is preliminary data.</text>
</comment>
<dbReference type="GO" id="GO:0032259">
    <property type="term" value="P:methylation"/>
    <property type="evidence" value="ECO:0007669"/>
    <property type="project" value="UniProtKB-KW"/>
</dbReference>
<dbReference type="SUPFAM" id="SSF53335">
    <property type="entry name" value="S-adenosyl-L-methionine-dependent methyltransferases"/>
    <property type="match status" value="1"/>
</dbReference>